<keyword evidence="3" id="KW-1185">Reference proteome</keyword>
<dbReference type="CDD" id="cd02226">
    <property type="entry name" value="cupin_YdbB-like"/>
    <property type="match status" value="1"/>
</dbReference>
<dbReference type="PANTHER" id="PTHR36114">
    <property type="entry name" value="16.7 KDA PROTEIN IN WHIE LOCUS"/>
    <property type="match status" value="1"/>
</dbReference>
<gene>
    <name evidence="2" type="ORF">FHX46_005547</name>
</gene>
<evidence type="ECO:0000313" key="3">
    <source>
        <dbReference type="Proteomes" id="UP000754495"/>
    </source>
</evidence>
<feature type="domain" description="Cupin type-2" evidence="1">
    <location>
        <begin position="35"/>
        <end position="93"/>
    </location>
</feature>
<dbReference type="InterPro" id="IPR013096">
    <property type="entry name" value="Cupin_2"/>
</dbReference>
<accession>A0ABX0T473</accession>
<sequence>MLNKVVLADAFASFTDTWSPKVAADLHDMQVKLAKFEGEFVWHSHDQEDELFLVVDGKLRIDLRDGAVELSPGELVVIPHGVEHRPVALPTAQVVLMEPATTLNTGDAVDDARTVRNLDRLG</sequence>
<dbReference type="Proteomes" id="UP000754495">
    <property type="component" value="Unassembled WGS sequence"/>
</dbReference>
<comment type="caution">
    <text evidence="2">The sequence shown here is derived from an EMBL/GenBank/DDBJ whole genome shotgun (WGS) entry which is preliminary data.</text>
</comment>
<dbReference type="InterPro" id="IPR014710">
    <property type="entry name" value="RmlC-like_jellyroll"/>
</dbReference>
<proteinExistence type="predicted"/>
<dbReference type="EMBL" id="JAANOU010000001">
    <property type="protein sequence ID" value="NIH83017.1"/>
    <property type="molecule type" value="Genomic_DNA"/>
</dbReference>
<evidence type="ECO:0000313" key="2">
    <source>
        <dbReference type="EMBL" id="NIH83017.1"/>
    </source>
</evidence>
<name>A0ABX0T473_9PSEU</name>
<dbReference type="SUPFAM" id="SSF51182">
    <property type="entry name" value="RmlC-like cupins"/>
    <property type="match status" value="1"/>
</dbReference>
<evidence type="ECO:0000259" key="1">
    <source>
        <dbReference type="Pfam" id="PF07883"/>
    </source>
</evidence>
<organism evidence="2 3">
    <name type="scientific">Amycolatopsis viridis</name>
    <dbReference type="NCBI Taxonomy" id="185678"/>
    <lineage>
        <taxon>Bacteria</taxon>
        <taxon>Bacillati</taxon>
        <taxon>Actinomycetota</taxon>
        <taxon>Actinomycetes</taxon>
        <taxon>Pseudonocardiales</taxon>
        <taxon>Pseudonocardiaceae</taxon>
        <taxon>Amycolatopsis</taxon>
    </lineage>
</organism>
<dbReference type="Pfam" id="PF07883">
    <property type="entry name" value="Cupin_2"/>
    <property type="match status" value="1"/>
</dbReference>
<reference evidence="2 3" key="1">
    <citation type="submission" date="2020-03" db="EMBL/GenBank/DDBJ databases">
        <title>Sequencing the genomes of 1000 actinobacteria strains.</title>
        <authorList>
            <person name="Klenk H.-P."/>
        </authorList>
    </citation>
    <scope>NUCLEOTIDE SEQUENCE [LARGE SCALE GENOMIC DNA]</scope>
    <source>
        <strain evidence="2 3">DSM 45668</strain>
    </source>
</reference>
<dbReference type="InterPro" id="IPR011051">
    <property type="entry name" value="RmlC_Cupin_sf"/>
</dbReference>
<dbReference type="Gene3D" id="2.60.120.10">
    <property type="entry name" value="Jelly Rolls"/>
    <property type="match status" value="1"/>
</dbReference>
<dbReference type="RefSeq" id="WP_208400319.1">
    <property type="nucleotide sequence ID" value="NZ_JAANOU010000001.1"/>
</dbReference>
<dbReference type="InterPro" id="IPR052044">
    <property type="entry name" value="PKS_Associated_Protein"/>
</dbReference>
<dbReference type="PANTHER" id="PTHR36114:SF1">
    <property type="entry name" value="16.7 KDA PROTEIN IN WHIE LOCUS"/>
    <property type="match status" value="1"/>
</dbReference>
<protein>
    <submittedName>
        <fullName evidence="2">Mannose-6-phosphate isomerase-like protein (Cupin superfamily)</fullName>
    </submittedName>
</protein>